<accession>A0A8J8SXJ0</accession>
<evidence type="ECO:0000313" key="6">
    <source>
        <dbReference type="Proteomes" id="UP000785679"/>
    </source>
</evidence>
<dbReference type="Gene3D" id="2.160.10.10">
    <property type="entry name" value="Hexapeptide repeat proteins"/>
    <property type="match status" value="1"/>
</dbReference>
<organism evidence="5 6">
    <name type="scientific">Halteria grandinella</name>
    <dbReference type="NCBI Taxonomy" id="5974"/>
    <lineage>
        <taxon>Eukaryota</taxon>
        <taxon>Sar</taxon>
        <taxon>Alveolata</taxon>
        <taxon>Ciliophora</taxon>
        <taxon>Intramacronucleata</taxon>
        <taxon>Spirotrichea</taxon>
        <taxon>Stichotrichia</taxon>
        <taxon>Sporadotrichida</taxon>
        <taxon>Halteriidae</taxon>
        <taxon>Halteria</taxon>
    </lineage>
</organism>
<dbReference type="Pfam" id="PF00483">
    <property type="entry name" value="NTP_transferase"/>
    <property type="match status" value="1"/>
</dbReference>
<dbReference type="Pfam" id="PF25087">
    <property type="entry name" value="GMPPB_C"/>
    <property type="match status" value="1"/>
</dbReference>
<evidence type="ECO:0000256" key="1">
    <source>
        <dbReference type="ARBA" id="ARBA00007274"/>
    </source>
</evidence>
<dbReference type="SUPFAM" id="SSF51161">
    <property type="entry name" value="Trimeric LpxA-like enzymes"/>
    <property type="match status" value="1"/>
</dbReference>
<reference evidence="5" key="1">
    <citation type="submission" date="2019-06" db="EMBL/GenBank/DDBJ databases">
        <authorList>
            <person name="Zheng W."/>
        </authorList>
    </citation>
    <scope>NUCLEOTIDE SEQUENCE</scope>
    <source>
        <strain evidence="5">QDHG01</strain>
    </source>
</reference>
<dbReference type="Gene3D" id="3.90.550.10">
    <property type="entry name" value="Spore Coat Polysaccharide Biosynthesis Protein SpsA, Chain A"/>
    <property type="match status" value="1"/>
</dbReference>
<dbReference type="InterPro" id="IPR029044">
    <property type="entry name" value="Nucleotide-diphossugar_trans"/>
</dbReference>
<proteinExistence type="inferred from homology"/>
<dbReference type="PANTHER" id="PTHR22572">
    <property type="entry name" value="SUGAR-1-PHOSPHATE GUANYL TRANSFERASE"/>
    <property type="match status" value="1"/>
</dbReference>
<feature type="domain" description="Mannose-1-phosphate guanyltransferase C-terminal" evidence="4">
    <location>
        <begin position="424"/>
        <end position="549"/>
    </location>
</feature>
<evidence type="ECO:0000313" key="5">
    <source>
        <dbReference type="EMBL" id="TNV74507.1"/>
    </source>
</evidence>
<keyword evidence="6" id="KW-1185">Reference proteome</keyword>
<evidence type="ECO:0000259" key="4">
    <source>
        <dbReference type="Pfam" id="PF25087"/>
    </source>
</evidence>
<evidence type="ECO:0000256" key="2">
    <source>
        <dbReference type="SAM" id="MobiDB-lite"/>
    </source>
</evidence>
<dbReference type="EMBL" id="RRYP01016913">
    <property type="protein sequence ID" value="TNV74507.1"/>
    <property type="molecule type" value="Genomic_DNA"/>
</dbReference>
<comment type="similarity">
    <text evidence="1">Belongs to the transferase hexapeptide repeat family.</text>
</comment>
<dbReference type="InterPro" id="IPR011004">
    <property type="entry name" value="Trimer_LpxA-like_sf"/>
</dbReference>
<dbReference type="InterPro" id="IPR005835">
    <property type="entry name" value="NTP_transferase_dom"/>
</dbReference>
<dbReference type="Proteomes" id="UP000785679">
    <property type="component" value="Unassembled WGS sequence"/>
</dbReference>
<gene>
    <name evidence="5" type="ORF">FGO68_gene9833</name>
</gene>
<feature type="domain" description="Nucleotidyl transferase" evidence="3">
    <location>
        <begin position="32"/>
        <end position="159"/>
    </location>
</feature>
<protein>
    <submittedName>
        <fullName evidence="5">Uncharacterized protein</fullName>
    </submittedName>
</protein>
<comment type="caution">
    <text evidence="5">The sequence shown here is derived from an EMBL/GenBank/DDBJ whole genome shotgun (WGS) entry which is preliminary data.</text>
</comment>
<dbReference type="InterPro" id="IPR050486">
    <property type="entry name" value="Mannose-1P_guanyltransferase"/>
</dbReference>
<name>A0A8J8SXJ0_HALGN</name>
<feature type="region of interest" description="Disordered" evidence="2">
    <location>
        <begin position="251"/>
        <end position="280"/>
    </location>
</feature>
<dbReference type="SUPFAM" id="SSF53448">
    <property type="entry name" value="Nucleotide-diphospho-sugar transferases"/>
    <property type="match status" value="2"/>
</dbReference>
<dbReference type="InterPro" id="IPR056729">
    <property type="entry name" value="GMPPB_C"/>
</dbReference>
<dbReference type="AlphaFoldDB" id="A0A8J8SXJ0"/>
<sequence>MINAVILLNDDLDSVSECATYTSCKSAHAHRSGGASNLFFLLSVSIPRPLFPIAGYPIIYHHLRSLSEIEQVQHVFLVGRHDPKKFAHFIDDLLTEFSFKTIQFIQDEVPKNEAGVIFKYKDRILLGNPEYLMVMRYRICSDFPLHEIIAYHKEKEERCGKGEEEGGKALVTVMTARLDHLQQGGEGSQKSYGVFGIDEKTHEVMHYTEENEAANQMIKYTPQGVKVSPPANCGIYLFSVRVFEEFGLSSRTTAADGDSSERHGYHTGGDSTPKDLAQSVKSGASGSEFAKYFSTHQNQQLTNGNPSYPYQTKLRAQSFGGESVQHFPEKPGATDAFSQAYLQASRLWQQHEESIQMRDVLMILCARGPQKVFAFVLDPMKGHFYKEISRHEDKLTCQNTYFKHYSQTCPELLKRPDELEEEQILGPCFIHPTADIHPSAILGPNVSIGAYAKIHEGVRIVNSIILEDAEIQGHTVVINSMVGWNAKIGPWCRIEGTLFSDERSKQLHGQKFDVCVLGVGTIMEPEVMLRNCLVMPFMRVKKNDANKIIF</sequence>
<dbReference type="OrthoDB" id="285674at2759"/>
<evidence type="ECO:0000259" key="3">
    <source>
        <dbReference type="Pfam" id="PF00483"/>
    </source>
</evidence>